<dbReference type="PROSITE" id="PS50075">
    <property type="entry name" value="CARRIER"/>
    <property type="match status" value="1"/>
</dbReference>
<feature type="non-terminal residue" evidence="5">
    <location>
        <position position="563"/>
    </location>
</feature>
<keyword evidence="6" id="KW-1185">Reference proteome</keyword>
<evidence type="ECO:0000256" key="2">
    <source>
        <dbReference type="ARBA" id="ARBA00022450"/>
    </source>
</evidence>
<reference evidence="5 6" key="1">
    <citation type="submission" date="2020-08" db="EMBL/GenBank/DDBJ databases">
        <title>Genomic Encyclopedia of Type Strains, Phase IV (KMG-IV): sequencing the most valuable type-strain genomes for metagenomic binning, comparative biology and taxonomic classification.</title>
        <authorList>
            <person name="Goeker M."/>
        </authorList>
    </citation>
    <scope>NUCLEOTIDE SEQUENCE [LARGE SCALE GENOMIC DNA]</scope>
    <source>
        <strain evidence="5 6">DSM 22198</strain>
    </source>
</reference>
<dbReference type="InterPro" id="IPR009081">
    <property type="entry name" value="PP-bd_ACP"/>
</dbReference>
<feature type="non-terminal residue" evidence="5">
    <location>
        <position position="1"/>
    </location>
</feature>
<evidence type="ECO:0000256" key="1">
    <source>
        <dbReference type="ARBA" id="ARBA00001957"/>
    </source>
</evidence>
<comment type="caution">
    <text evidence="5">The sequence shown here is derived from an EMBL/GenBank/DDBJ whole genome shotgun (WGS) entry which is preliminary data.</text>
</comment>
<dbReference type="GO" id="GO:0043041">
    <property type="term" value="P:amino acid activation for nonribosomal peptide biosynthetic process"/>
    <property type="evidence" value="ECO:0007669"/>
    <property type="project" value="TreeGrafter"/>
</dbReference>
<protein>
    <submittedName>
        <fullName evidence="5">Acyl carrier protein</fullName>
    </submittedName>
</protein>
<dbReference type="SUPFAM" id="SSF47336">
    <property type="entry name" value="ACP-like"/>
    <property type="match status" value="1"/>
</dbReference>
<feature type="domain" description="Carrier" evidence="4">
    <location>
        <begin position="1"/>
        <end position="74"/>
    </location>
</feature>
<accession>A0A7X0EI64</accession>
<gene>
    <name evidence="5" type="ORF">FHS74_006051</name>
</gene>
<dbReference type="GO" id="GO:0005829">
    <property type="term" value="C:cytosol"/>
    <property type="evidence" value="ECO:0007669"/>
    <property type="project" value="TreeGrafter"/>
</dbReference>
<evidence type="ECO:0000259" key="4">
    <source>
        <dbReference type="PROSITE" id="PS50075"/>
    </source>
</evidence>
<dbReference type="Proteomes" id="UP000539175">
    <property type="component" value="Unassembled WGS sequence"/>
</dbReference>
<dbReference type="GO" id="GO:0003824">
    <property type="term" value="F:catalytic activity"/>
    <property type="evidence" value="ECO:0007669"/>
    <property type="project" value="InterPro"/>
</dbReference>
<dbReference type="EMBL" id="JACIIZ010000050">
    <property type="protein sequence ID" value="MBB6255449.1"/>
    <property type="molecule type" value="Genomic_DNA"/>
</dbReference>
<evidence type="ECO:0000256" key="3">
    <source>
        <dbReference type="ARBA" id="ARBA00022553"/>
    </source>
</evidence>
<dbReference type="CDD" id="cd19540">
    <property type="entry name" value="LCL_NRPS-like"/>
    <property type="match status" value="1"/>
</dbReference>
<dbReference type="InterPro" id="IPR023213">
    <property type="entry name" value="CAT-like_dom_sf"/>
</dbReference>
<dbReference type="PANTHER" id="PTHR45527:SF1">
    <property type="entry name" value="FATTY ACID SYNTHASE"/>
    <property type="match status" value="1"/>
</dbReference>
<dbReference type="Gene3D" id="1.10.1200.10">
    <property type="entry name" value="ACP-like"/>
    <property type="match status" value="1"/>
</dbReference>
<keyword evidence="2" id="KW-0596">Phosphopantetheine</keyword>
<dbReference type="AlphaFoldDB" id="A0A7X0EI64"/>
<dbReference type="InterPro" id="IPR020806">
    <property type="entry name" value="PKS_PP-bd"/>
</dbReference>
<dbReference type="RefSeq" id="WP_246463483.1">
    <property type="nucleotide sequence ID" value="NZ_JACIIZ010000050.1"/>
</dbReference>
<comment type="cofactor">
    <cofactor evidence="1">
        <name>pantetheine 4'-phosphate</name>
        <dbReference type="ChEBI" id="CHEBI:47942"/>
    </cofactor>
</comment>
<dbReference type="GO" id="GO:0031177">
    <property type="term" value="F:phosphopantetheine binding"/>
    <property type="evidence" value="ECO:0007669"/>
    <property type="project" value="InterPro"/>
</dbReference>
<dbReference type="SUPFAM" id="SSF52777">
    <property type="entry name" value="CoA-dependent acyltransferases"/>
    <property type="match status" value="2"/>
</dbReference>
<dbReference type="PANTHER" id="PTHR45527">
    <property type="entry name" value="NONRIBOSOMAL PEPTIDE SYNTHETASE"/>
    <property type="match status" value="1"/>
</dbReference>
<dbReference type="SMART" id="SM00823">
    <property type="entry name" value="PKS_PP"/>
    <property type="match status" value="1"/>
</dbReference>
<dbReference type="Gene3D" id="3.30.559.10">
    <property type="entry name" value="Chloramphenicol acetyltransferase-like domain"/>
    <property type="match status" value="1"/>
</dbReference>
<dbReference type="Pfam" id="PF00550">
    <property type="entry name" value="PP-binding"/>
    <property type="match status" value="1"/>
</dbReference>
<dbReference type="FunFam" id="1.10.1200.10:FF:000005">
    <property type="entry name" value="Nonribosomal peptide synthetase 1"/>
    <property type="match status" value="1"/>
</dbReference>
<dbReference type="InterPro" id="IPR001242">
    <property type="entry name" value="Condensation_dom"/>
</dbReference>
<keyword evidence="3" id="KW-0597">Phosphoprotein</keyword>
<evidence type="ECO:0000313" key="6">
    <source>
        <dbReference type="Proteomes" id="UP000539175"/>
    </source>
</evidence>
<name>A0A7X0EI64_9PROT</name>
<dbReference type="Gene3D" id="3.30.559.30">
    <property type="entry name" value="Nonribosomal peptide synthetase, condensation domain"/>
    <property type="match status" value="1"/>
</dbReference>
<evidence type="ECO:0000313" key="5">
    <source>
        <dbReference type="EMBL" id="MBB6255449.1"/>
    </source>
</evidence>
<dbReference type="GO" id="GO:0044550">
    <property type="term" value="P:secondary metabolite biosynthetic process"/>
    <property type="evidence" value="ECO:0007669"/>
    <property type="project" value="TreeGrafter"/>
</dbReference>
<sequence>RTPEEEILAGLFAELLGLDRVGIDDSFFDLGGHSLLASRLIGRIRSTLGVELPLRALFEAPSVAALASRLGTGLVARPALVARARPAAIPLSFAQRRLWVLHQIEGRDATYNIPLALRLDGPLDADALISALGDLVGRHESLRTLFGEHDGGAVQRILPASAAVPIVERTAADEDGLPDLLAAAASHGFDLAAELPLRAALFRIGDGRHVLLLVLHHIAGDGWSLGPLLRDLATAYEARCRGLPPSWPALAVQYADYTLWQHDLLGSEADTASRISQQLAYWQSALAGLPEQIALPTDRPRPAMATRRGAVHGFSLDGALHGGLLALARDGRASLFMVLQAGLAILLNRLGAGSDIVLGSPIAGRTDDALDDLVGFFVNTLVLRTDVSGDPSVRGLLARVRETALAAYAHQDLPFERLVELLNPARSVGRHPLFQVMLVLQNNAPLCVDLPGLSTTLEPIGTGTTKFDLTFGFAERRGPDGMAQGLDVMIEYAADMFERGTVEGLGRRLGLVLSAMVSSPEAPVGRLDLLSPEERRQLLIDWNDTAHPVPPATVPALFEAQVG</sequence>
<proteinExistence type="predicted"/>
<dbReference type="Pfam" id="PF00668">
    <property type="entry name" value="Condensation"/>
    <property type="match status" value="1"/>
</dbReference>
<dbReference type="InterPro" id="IPR036736">
    <property type="entry name" value="ACP-like_sf"/>
</dbReference>
<organism evidence="5 6">
    <name type="scientific">Nitrospirillum iridis</name>
    <dbReference type="NCBI Taxonomy" id="765888"/>
    <lineage>
        <taxon>Bacteria</taxon>
        <taxon>Pseudomonadati</taxon>
        <taxon>Pseudomonadota</taxon>
        <taxon>Alphaproteobacteria</taxon>
        <taxon>Rhodospirillales</taxon>
        <taxon>Azospirillaceae</taxon>
        <taxon>Nitrospirillum</taxon>
    </lineage>
</organism>